<dbReference type="GeneID" id="25791152"/>
<organism evidence="1 2">
    <name type="scientific">Hypocrea virens (strain Gv29-8 / FGSC 10586)</name>
    <name type="common">Gliocladium virens</name>
    <name type="synonym">Trichoderma virens</name>
    <dbReference type="NCBI Taxonomy" id="413071"/>
    <lineage>
        <taxon>Eukaryota</taxon>
        <taxon>Fungi</taxon>
        <taxon>Dikarya</taxon>
        <taxon>Ascomycota</taxon>
        <taxon>Pezizomycotina</taxon>
        <taxon>Sordariomycetes</taxon>
        <taxon>Hypocreomycetidae</taxon>
        <taxon>Hypocreales</taxon>
        <taxon>Hypocreaceae</taxon>
        <taxon>Trichoderma</taxon>
    </lineage>
</organism>
<proteinExistence type="predicted"/>
<dbReference type="Proteomes" id="UP000007115">
    <property type="component" value="Unassembled WGS sequence"/>
</dbReference>
<gene>
    <name evidence="1" type="ORF">TRIVIDRAFT_216651</name>
</gene>
<accession>G9N3K4</accession>
<evidence type="ECO:0000313" key="2">
    <source>
        <dbReference type="Proteomes" id="UP000007115"/>
    </source>
</evidence>
<dbReference type="STRING" id="413071.G9N3K4"/>
<reference evidence="1 2" key="1">
    <citation type="journal article" date="2011" name="Genome Biol.">
        <title>Comparative genome sequence analysis underscores mycoparasitism as the ancestral life style of Trichoderma.</title>
        <authorList>
            <person name="Kubicek C.P."/>
            <person name="Herrera-Estrella A."/>
            <person name="Seidl-Seiboth V."/>
            <person name="Martinez D.A."/>
            <person name="Druzhinina I.S."/>
            <person name="Thon M."/>
            <person name="Zeilinger S."/>
            <person name="Casas-Flores S."/>
            <person name="Horwitz B.A."/>
            <person name="Mukherjee P.K."/>
            <person name="Mukherjee M."/>
            <person name="Kredics L."/>
            <person name="Alcaraz L.D."/>
            <person name="Aerts A."/>
            <person name="Antal Z."/>
            <person name="Atanasova L."/>
            <person name="Cervantes-Badillo M.G."/>
            <person name="Challacombe J."/>
            <person name="Chertkov O."/>
            <person name="McCluskey K."/>
            <person name="Coulpier F."/>
            <person name="Deshpande N."/>
            <person name="von Doehren H."/>
            <person name="Ebbole D.J."/>
            <person name="Esquivel-Naranjo E.U."/>
            <person name="Fekete E."/>
            <person name="Flipphi M."/>
            <person name="Glaser F."/>
            <person name="Gomez-Rodriguez E.Y."/>
            <person name="Gruber S."/>
            <person name="Han C."/>
            <person name="Henrissat B."/>
            <person name="Hermosa R."/>
            <person name="Hernandez-Onate M."/>
            <person name="Karaffa L."/>
            <person name="Kosti I."/>
            <person name="Le Crom S."/>
            <person name="Lindquist E."/>
            <person name="Lucas S."/>
            <person name="Luebeck M."/>
            <person name="Luebeck P.S."/>
            <person name="Margeot A."/>
            <person name="Metz B."/>
            <person name="Misra M."/>
            <person name="Nevalainen H."/>
            <person name="Omann M."/>
            <person name="Packer N."/>
            <person name="Perrone G."/>
            <person name="Uresti-Rivera E.E."/>
            <person name="Salamov A."/>
            <person name="Schmoll M."/>
            <person name="Seiboth B."/>
            <person name="Shapiro H."/>
            <person name="Sukno S."/>
            <person name="Tamayo-Ramos J.A."/>
            <person name="Tisch D."/>
            <person name="Wiest A."/>
            <person name="Wilkinson H.H."/>
            <person name="Zhang M."/>
            <person name="Coutinho P.M."/>
            <person name="Kenerley C.M."/>
            <person name="Monte E."/>
            <person name="Baker S.E."/>
            <person name="Grigoriev I.V."/>
        </authorList>
    </citation>
    <scope>NUCLEOTIDE SEQUENCE [LARGE SCALE GENOMIC DNA]</scope>
    <source>
        <strain evidence="2">Gv29-8 / FGSC 10586</strain>
    </source>
</reference>
<comment type="caution">
    <text evidence="1">The sequence shown here is derived from an EMBL/GenBank/DDBJ whole genome shotgun (WGS) entry which is preliminary data.</text>
</comment>
<protein>
    <submittedName>
        <fullName evidence="1">Uncharacterized protein</fullName>
    </submittedName>
</protein>
<dbReference type="EMBL" id="ABDF02000085">
    <property type="protein sequence ID" value="EHK18888.1"/>
    <property type="molecule type" value="Genomic_DNA"/>
</dbReference>
<dbReference type="HOGENOM" id="CLU_154732_0_0_1"/>
<keyword evidence="2" id="KW-1185">Reference proteome</keyword>
<dbReference type="InParanoid" id="G9N3K4"/>
<sequence>MTKNSGVLLLQQLARDTPASKMQIVSFHPGAILSPGAKHAGLNEQSLNWDDSAYSPCSLTQVFSSYGLPCRVVNTNHPCHLVSLPSSVAIWAASDEAAFLHGRFIWSAWDVEELQSGPLRERIEKDEQFLRIGVHGV</sequence>
<dbReference type="eggNOG" id="KOG1205">
    <property type="taxonomic scope" value="Eukaryota"/>
</dbReference>
<dbReference type="OrthoDB" id="1933717at2759"/>
<dbReference type="AlphaFoldDB" id="G9N3K4"/>
<dbReference type="RefSeq" id="XP_013953085.1">
    <property type="nucleotide sequence ID" value="XM_014097610.1"/>
</dbReference>
<dbReference type="VEuPathDB" id="FungiDB:TRIVIDRAFT_216651"/>
<evidence type="ECO:0000313" key="1">
    <source>
        <dbReference type="EMBL" id="EHK18888.1"/>
    </source>
</evidence>
<name>G9N3K4_HYPVG</name>